<evidence type="ECO:0000313" key="2">
    <source>
        <dbReference type="Proteomes" id="UP000005356"/>
    </source>
</evidence>
<accession>A0ABN0CYC3</accession>
<reference evidence="1 2" key="1">
    <citation type="journal article" date="2014" name="Int. J. Syst. Evol. Microbiol.">
        <title>Phylogenomics and the dynamic genome evolution of the genus Streptococcus.</title>
        <authorList>
            <consortium name="The Broad Institute Genome Sequencing Platform"/>
            <person name="Richards V.P."/>
            <person name="Palmer S.R."/>
            <person name="Pavinski Bitar P.D."/>
            <person name="Qin X."/>
            <person name="Weinstock G.M."/>
            <person name="Highlander S.K."/>
            <person name="Town C.D."/>
            <person name="Burne R.A."/>
            <person name="Stanhope M.J."/>
        </authorList>
    </citation>
    <scope>NUCLEOTIDE SEQUENCE [LARGE SCALE GENOMIC DNA]</scope>
    <source>
        <strain evidence="1 2">Jelinkova 176</strain>
    </source>
</reference>
<protein>
    <submittedName>
        <fullName evidence="1">Uncharacterized protein</fullName>
    </submittedName>
</protein>
<evidence type="ECO:0000313" key="1">
    <source>
        <dbReference type="EMBL" id="EGJ28285.1"/>
    </source>
</evidence>
<gene>
    <name evidence="1" type="ORF">STRPO_1719</name>
</gene>
<dbReference type="EMBL" id="AEUU02000001">
    <property type="protein sequence ID" value="EGJ28285.1"/>
    <property type="molecule type" value="Genomic_DNA"/>
</dbReference>
<organism evidence="1 2">
    <name type="scientific">Streptococcus porcinus str. Jelinkova 176</name>
    <dbReference type="NCBI Taxonomy" id="873448"/>
    <lineage>
        <taxon>Bacteria</taxon>
        <taxon>Bacillati</taxon>
        <taxon>Bacillota</taxon>
        <taxon>Bacilli</taxon>
        <taxon>Lactobacillales</taxon>
        <taxon>Streptococcaceae</taxon>
        <taxon>Streptococcus</taxon>
    </lineage>
</organism>
<keyword evidence="2" id="KW-1185">Reference proteome</keyword>
<sequence length="39" mass="4386">MNHCLAVPRSSEIELLFWFFISGKGGETVLFSRICGKIV</sequence>
<comment type="caution">
    <text evidence="1">The sequence shown here is derived from an EMBL/GenBank/DDBJ whole genome shotgun (WGS) entry which is preliminary data.</text>
</comment>
<name>A0ABN0CYC3_STRPO</name>
<proteinExistence type="predicted"/>
<dbReference type="Proteomes" id="UP000005356">
    <property type="component" value="Unassembled WGS sequence"/>
</dbReference>